<feature type="transmembrane region" description="Helical" evidence="7">
    <location>
        <begin position="253"/>
        <end position="271"/>
    </location>
</feature>
<keyword evidence="10" id="KW-1185">Reference proteome</keyword>
<comment type="subcellular location">
    <subcellularLocation>
        <location evidence="1">Cell membrane</location>
        <topology evidence="1">Multi-pass membrane protein</topology>
    </subcellularLocation>
</comment>
<evidence type="ECO:0000256" key="4">
    <source>
        <dbReference type="ARBA" id="ARBA00022692"/>
    </source>
</evidence>
<protein>
    <submittedName>
        <fullName evidence="9">Permease of the drug/metabolite transporter (DMT) superfamily</fullName>
    </submittedName>
</protein>
<reference evidence="9 10" key="1">
    <citation type="submission" date="2016-11" db="EMBL/GenBank/DDBJ databases">
        <authorList>
            <person name="Jaros S."/>
            <person name="Januszkiewicz K."/>
            <person name="Wedrychowicz H."/>
        </authorList>
    </citation>
    <scope>NUCLEOTIDE SEQUENCE [LARGE SCALE GENOMIC DNA]</scope>
    <source>
        <strain evidence="9 10">DSM 15970</strain>
    </source>
</reference>
<dbReference type="InterPro" id="IPR037185">
    <property type="entry name" value="EmrE-like"/>
</dbReference>
<evidence type="ECO:0000259" key="8">
    <source>
        <dbReference type="Pfam" id="PF00892"/>
    </source>
</evidence>
<evidence type="ECO:0000313" key="9">
    <source>
        <dbReference type="EMBL" id="SHJ00687.1"/>
    </source>
</evidence>
<gene>
    <name evidence="9" type="ORF">SAMN02745691_01189</name>
</gene>
<feature type="domain" description="EamA" evidence="8">
    <location>
        <begin position="163"/>
        <end position="294"/>
    </location>
</feature>
<dbReference type="SUPFAM" id="SSF103481">
    <property type="entry name" value="Multidrug resistance efflux transporter EmrE"/>
    <property type="match status" value="2"/>
</dbReference>
<feature type="transmembrane region" description="Helical" evidence="7">
    <location>
        <begin position="162"/>
        <end position="179"/>
    </location>
</feature>
<dbReference type="STRING" id="1122934.SAMN02745691_01189"/>
<name>A0A1M6FSN9_9FIRM</name>
<dbReference type="EMBL" id="FQYT01000010">
    <property type="protein sequence ID" value="SHJ00687.1"/>
    <property type="molecule type" value="Genomic_DNA"/>
</dbReference>
<evidence type="ECO:0000256" key="6">
    <source>
        <dbReference type="ARBA" id="ARBA00023136"/>
    </source>
</evidence>
<evidence type="ECO:0000256" key="2">
    <source>
        <dbReference type="ARBA" id="ARBA00007362"/>
    </source>
</evidence>
<keyword evidence="4 7" id="KW-0812">Transmembrane</keyword>
<dbReference type="PANTHER" id="PTHR32322:SF18">
    <property type="entry name" value="S-ADENOSYLMETHIONINE_S-ADENOSYLHOMOCYSTEINE TRANSPORTER"/>
    <property type="match status" value="1"/>
</dbReference>
<evidence type="ECO:0000256" key="5">
    <source>
        <dbReference type="ARBA" id="ARBA00022989"/>
    </source>
</evidence>
<dbReference type="PANTHER" id="PTHR32322">
    <property type="entry name" value="INNER MEMBRANE TRANSPORTER"/>
    <property type="match status" value="1"/>
</dbReference>
<feature type="domain" description="EamA" evidence="8">
    <location>
        <begin position="10"/>
        <end position="148"/>
    </location>
</feature>
<dbReference type="InterPro" id="IPR000620">
    <property type="entry name" value="EamA_dom"/>
</dbReference>
<evidence type="ECO:0000256" key="7">
    <source>
        <dbReference type="SAM" id="Phobius"/>
    </source>
</evidence>
<feature type="transmembrane region" description="Helical" evidence="7">
    <location>
        <begin position="277"/>
        <end position="295"/>
    </location>
</feature>
<evidence type="ECO:0000256" key="1">
    <source>
        <dbReference type="ARBA" id="ARBA00004651"/>
    </source>
</evidence>
<feature type="transmembrane region" description="Helical" evidence="7">
    <location>
        <begin position="12"/>
        <end position="32"/>
    </location>
</feature>
<dbReference type="InterPro" id="IPR050638">
    <property type="entry name" value="AA-Vitamin_Transporters"/>
</dbReference>
<dbReference type="Proteomes" id="UP000184342">
    <property type="component" value="Unassembled WGS sequence"/>
</dbReference>
<feature type="transmembrane region" description="Helical" evidence="7">
    <location>
        <begin position="132"/>
        <end position="150"/>
    </location>
</feature>
<feature type="transmembrane region" description="Helical" evidence="7">
    <location>
        <begin position="191"/>
        <end position="208"/>
    </location>
</feature>
<keyword evidence="5 7" id="KW-1133">Transmembrane helix</keyword>
<dbReference type="Pfam" id="PF00892">
    <property type="entry name" value="EamA"/>
    <property type="match status" value="2"/>
</dbReference>
<feature type="transmembrane region" description="Helical" evidence="7">
    <location>
        <begin position="103"/>
        <end position="125"/>
    </location>
</feature>
<feature type="transmembrane region" description="Helical" evidence="7">
    <location>
        <begin position="220"/>
        <end position="241"/>
    </location>
</feature>
<dbReference type="GO" id="GO:0005886">
    <property type="term" value="C:plasma membrane"/>
    <property type="evidence" value="ECO:0007669"/>
    <property type="project" value="UniProtKB-SubCell"/>
</dbReference>
<feature type="transmembrane region" description="Helical" evidence="7">
    <location>
        <begin position="44"/>
        <end position="60"/>
    </location>
</feature>
<keyword evidence="6 7" id="KW-0472">Membrane</keyword>
<evidence type="ECO:0000313" key="10">
    <source>
        <dbReference type="Proteomes" id="UP000184342"/>
    </source>
</evidence>
<accession>A0A1M6FSN9</accession>
<evidence type="ECO:0000256" key="3">
    <source>
        <dbReference type="ARBA" id="ARBA00022475"/>
    </source>
</evidence>
<keyword evidence="3" id="KW-1003">Cell membrane</keyword>
<dbReference type="AlphaFoldDB" id="A0A1M6FSN9"/>
<comment type="similarity">
    <text evidence="2">Belongs to the EamA transporter family.</text>
</comment>
<proteinExistence type="inferred from homology"/>
<organism evidence="9 10">
    <name type="scientific">Parasporobacterium paucivorans DSM 15970</name>
    <dbReference type="NCBI Taxonomy" id="1122934"/>
    <lineage>
        <taxon>Bacteria</taxon>
        <taxon>Bacillati</taxon>
        <taxon>Bacillota</taxon>
        <taxon>Clostridia</taxon>
        <taxon>Lachnospirales</taxon>
        <taxon>Lachnospiraceae</taxon>
        <taxon>Parasporobacterium</taxon>
    </lineage>
</organism>
<feature type="transmembrane region" description="Helical" evidence="7">
    <location>
        <begin position="80"/>
        <end position="97"/>
    </location>
</feature>
<sequence>MAINNKNLSGTASALAGGICWGFSGTCGQYLFSEKGVDSDWLSAVRMLSAGIILLGFAFFRQRQSLAGIIKDKKDRKQLLLFGVFGLMICQYTYLTAISHSNAGTATVLQYTGLVILMIVTCVKFRRRPESLEAVALVLAVTGIFLLATQGNPGKLHISGQALSWGMFSAVGLVLYSILPIRLISRWGSMVVTGYGMLAGGIVLSAIVRPWEYVFQPDAVTIIAMAAIILIGTVAAFTLYLKGVSEIGPVKAGMLGSAEPVSAAVFAAIWMHTRFTAADITAFVLIIATVFLLTGKRKKIGAIEKIGNKKRKYERE</sequence>